<evidence type="ECO:0000256" key="2">
    <source>
        <dbReference type="SAM" id="SignalP"/>
    </source>
</evidence>
<comment type="similarity">
    <text evidence="1">Belongs to the bacterial solute-binding protein 3 family.</text>
</comment>
<accession>A0A090AH68</accession>
<gene>
    <name evidence="3" type="ORF">THII_3346</name>
</gene>
<keyword evidence="4" id="KW-1185">Reference proteome</keyword>
<dbReference type="AlphaFoldDB" id="A0A090AH68"/>
<feature type="chain" id="PRO_5001852757" evidence="2">
    <location>
        <begin position="24"/>
        <end position="256"/>
    </location>
</feature>
<organism evidence="3 4">
    <name type="scientific">Thioploca ingrica</name>
    <dbReference type="NCBI Taxonomy" id="40754"/>
    <lineage>
        <taxon>Bacteria</taxon>
        <taxon>Pseudomonadati</taxon>
        <taxon>Pseudomonadota</taxon>
        <taxon>Gammaproteobacteria</taxon>
        <taxon>Thiotrichales</taxon>
        <taxon>Thiotrichaceae</taxon>
        <taxon>Thioploca</taxon>
    </lineage>
</organism>
<dbReference type="EMBL" id="AP014633">
    <property type="protein sequence ID" value="BAP57643.1"/>
    <property type="molecule type" value="Genomic_DNA"/>
</dbReference>
<name>A0A090AH68_9GAMM</name>
<dbReference type="HOGENOM" id="CLU_064076_7_0_6"/>
<keyword evidence="2" id="KW-0732">Signal</keyword>
<protein>
    <submittedName>
        <fullName evidence="3">ABC transporter periplasmic-binding protein</fullName>
    </submittedName>
</protein>
<dbReference type="Gene3D" id="3.40.190.10">
    <property type="entry name" value="Periplasmic binding protein-like II"/>
    <property type="match status" value="2"/>
</dbReference>
<dbReference type="SUPFAM" id="SSF53850">
    <property type="entry name" value="Periplasmic binding protein-like II"/>
    <property type="match status" value="1"/>
</dbReference>
<dbReference type="PANTHER" id="PTHR35936">
    <property type="entry name" value="MEMBRANE-BOUND LYTIC MUREIN TRANSGLYCOSYLASE F"/>
    <property type="match status" value="1"/>
</dbReference>
<evidence type="ECO:0000256" key="1">
    <source>
        <dbReference type="ARBA" id="ARBA00010333"/>
    </source>
</evidence>
<evidence type="ECO:0000313" key="4">
    <source>
        <dbReference type="Proteomes" id="UP000031623"/>
    </source>
</evidence>
<proteinExistence type="inferred from homology"/>
<evidence type="ECO:0000313" key="3">
    <source>
        <dbReference type="EMBL" id="BAP57643.1"/>
    </source>
</evidence>
<sequence length="256" mass="28552">MGKNHFILMLVNILSITFGNVGANEISLVADEWCPYNCAPGNANPGFMVEIAQYGLAKAGHTVNYKIVPWTRAINEVRQGKYHGIIGAGKEETPDFVFPAQEQGQAAHTFFVLKTNAWRYQDLASLAQIRLGVIQDYSYGNLQQNYILPHQHDRQKVQILSGDTALAQNIKKLQKGRIDALIESKAVFEYHLFSTSTPNEFIPAGVAYRENVYVAFSPAQPQSAEYAQLLTESITELRSTGKLAEILKKYGVADWK</sequence>
<reference evidence="3 4" key="1">
    <citation type="journal article" date="2014" name="ISME J.">
        <title>Ecophysiology of Thioploca ingrica as revealed by the complete genome sequence supplemented with proteomic evidence.</title>
        <authorList>
            <person name="Kojima H."/>
            <person name="Ogura Y."/>
            <person name="Yamamoto N."/>
            <person name="Togashi T."/>
            <person name="Mori H."/>
            <person name="Watanabe T."/>
            <person name="Nemoto F."/>
            <person name="Kurokawa K."/>
            <person name="Hayashi T."/>
            <person name="Fukui M."/>
        </authorList>
    </citation>
    <scope>NUCLEOTIDE SEQUENCE [LARGE SCALE GENOMIC DNA]</scope>
</reference>
<dbReference type="Proteomes" id="UP000031623">
    <property type="component" value="Chromosome"/>
</dbReference>
<dbReference type="STRING" id="40754.THII_3346"/>
<dbReference type="PANTHER" id="PTHR35936:SF25">
    <property type="entry name" value="ABC TRANSPORTER SUBSTRATE-BINDING PROTEIN"/>
    <property type="match status" value="1"/>
</dbReference>
<dbReference type="KEGG" id="tig:THII_3346"/>
<feature type="signal peptide" evidence="2">
    <location>
        <begin position="1"/>
        <end position="23"/>
    </location>
</feature>